<comment type="caution">
    <text evidence="1">The sequence shown here is derived from an EMBL/GenBank/DDBJ whole genome shotgun (WGS) entry which is preliminary data.</text>
</comment>
<sequence length="176" mass="20612">MLNQQLPSLQAQLQFLQAKDDEAKRIRIHVARMSQPSIETLTEQLNDIYVLVKERLDNLSKAEKQEKAMIIKMELEKLRTEPYDEEELMKIEEQLQQLPVEDENTQILAIEVQKLRADKVEHDAVKKEIEMKLAELLNRMNVIRTNLSPIMEEKESEKGRNIDEQINAFESALNET</sequence>
<protein>
    <submittedName>
        <fullName evidence="1">Uncharacterized protein</fullName>
    </submittedName>
</protein>
<accession>J9E0A6</accession>
<reference evidence="2" key="1">
    <citation type="submission" date="2012-08" db="EMBL/GenBank/DDBJ databases">
        <title>The Genome Sequence of Wuchereria bancrofti.</title>
        <authorList>
            <person name="Nutman T.B."/>
            <person name="Fink D.L."/>
            <person name="Russ C."/>
            <person name="Young S."/>
            <person name="Zeng Q."/>
            <person name="Koehrsen M."/>
            <person name="Alvarado L."/>
            <person name="Berlin A."/>
            <person name="Chapman S.B."/>
            <person name="Chen Z."/>
            <person name="Freedman E."/>
            <person name="Gellesch M."/>
            <person name="Goldberg J."/>
            <person name="Griggs A."/>
            <person name="Gujja S."/>
            <person name="Heilman E.R."/>
            <person name="Heiman D."/>
            <person name="Hepburn T."/>
            <person name="Howarth C."/>
            <person name="Jen D."/>
            <person name="Larson L."/>
            <person name="Lewis B."/>
            <person name="Mehta T."/>
            <person name="Park D."/>
            <person name="Pearson M."/>
            <person name="Roberts A."/>
            <person name="Saif S."/>
            <person name="Shea T."/>
            <person name="Shenoy N."/>
            <person name="Sisk P."/>
            <person name="Stolte C."/>
            <person name="Sykes S."/>
            <person name="Walk T."/>
            <person name="White J."/>
            <person name="Yandava C."/>
            <person name="Haas B."/>
            <person name="Henn M.R."/>
            <person name="Nusbaum C."/>
            <person name="Birren B."/>
        </authorList>
    </citation>
    <scope>NUCLEOTIDE SEQUENCE [LARGE SCALE GENOMIC DNA]</scope>
    <source>
        <strain evidence="2">NA</strain>
    </source>
</reference>
<organism evidence="1 2">
    <name type="scientific">Wuchereria bancrofti</name>
    <dbReference type="NCBI Taxonomy" id="6293"/>
    <lineage>
        <taxon>Eukaryota</taxon>
        <taxon>Metazoa</taxon>
        <taxon>Ecdysozoa</taxon>
        <taxon>Nematoda</taxon>
        <taxon>Chromadorea</taxon>
        <taxon>Rhabditida</taxon>
        <taxon>Spirurina</taxon>
        <taxon>Spiruromorpha</taxon>
        <taxon>Filarioidea</taxon>
        <taxon>Onchocercidae</taxon>
        <taxon>Wuchereria</taxon>
    </lineage>
</organism>
<dbReference type="AlphaFoldDB" id="J9E0A6"/>
<evidence type="ECO:0000313" key="2">
    <source>
        <dbReference type="Proteomes" id="UP000004810"/>
    </source>
</evidence>
<dbReference type="Proteomes" id="UP000004810">
    <property type="component" value="Unassembled WGS sequence"/>
</dbReference>
<gene>
    <name evidence="1" type="ORF">WUBG_18746</name>
</gene>
<name>J9E0A6_WUCBA</name>
<proteinExistence type="predicted"/>
<evidence type="ECO:0000313" key="1">
    <source>
        <dbReference type="EMBL" id="EJW70347.1"/>
    </source>
</evidence>
<dbReference type="EMBL" id="ADBV01022326">
    <property type="protein sequence ID" value="EJW70347.1"/>
    <property type="molecule type" value="Genomic_DNA"/>
</dbReference>
<feature type="non-terminal residue" evidence="1">
    <location>
        <position position="176"/>
    </location>
</feature>